<dbReference type="EMBL" id="CP088101">
    <property type="protein sequence ID" value="UFW91892.1"/>
    <property type="molecule type" value="Genomic_DNA"/>
</dbReference>
<name>A0ABY3R0U0_9BRAD</name>
<keyword evidence="4" id="KW-0614">Plasmid</keyword>
<evidence type="ECO:0000259" key="3">
    <source>
        <dbReference type="PROSITE" id="PS51462"/>
    </source>
</evidence>
<dbReference type="PROSITE" id="PS51462">
    <property type="entry name" value="NUDIX"/>
    <property type="match status" value="1"/>
</dbReference>
<gene>
    <name evidence="4" type="ORF">BjapCC829_46640</name>
</gene>
<accession>A0ABY3R0U0</accession>
<dbReference type="Proteomes" id="UP001430990">
    <property type="component" value="Plasmid pCC829_1"/>
</dbReference>
<feature type="domain" description="Nudix hydrolase" evidence="3">
    <location>
        <begin position="9"/>
        <end position="157"/>
    </location>
</feature>
<evidence type="ECO:0000256" key="2">
    <source>
        <dbReference type="ARBA" id="ARBA00022801"/>
    </source>
</evidence>
<evidence type="ECO:0000256" key="1">
    <source>
        <dbReference type="ARBA" id="ARBA00001946"/>
    </source>
</evidence>
<evidence type="ECO:0000313" key="4">
    <source>
        <dbReference type="EMBL" id="UFW91892.1"/>
    </source>
</evidence>
<keyword evidence="5" id="KW-1185">Reference proteome</keyword>
<proteinExistence type="predicted"/>
<dbReference type="PANTHER" id="PTHR21340">
    <property type="entry name" value="DIADENOSINE 5,5-P1,P4-TETRAPHOSPHATE PYROPHOSPHOHYDROLASE MUTT"/>
    <property type="match status" value="1"/>
</dbReference>
<sequence length="170" mass="18874">MGAIRAISLPKTSAGVLLFRRSGKNVEVLLGHPGGPFWKKKDHGGWTIPKGLIAFGEAPLGAAKREFEEETGYRPGGDFIALGHAKQPGGKTVHVWATEDDWNPEELKSNTFKMEWPPRSGKYQNFPELDRASWFQTEEARERILKGQSVFLDRLNEVLSASKSGDARAK</sequence>
<dbReference type="SUPFAM" id="SSF55811">
    <property type="entry name" value="Nudix"/>
    <property type="match status" value="1"/>
</dbReference>
<keyword evidence="2" id="KW-0378">Hydrolase</keyword>
<dbReference type="CDD" id="cd04662">
    <property type="entry name" value="NUDIX_Hydrolase"/>
    <property type="match status" value="1"/>
</dbReference>
<comment type="cofactor">
    <cofactor evidence="1">
        <name>Mg(2+)</name>
        <dbReference type="ChEBI" id="CHEBI:18420"/>
    </cofactor>
</comment>
<dbReference type="Pfam" id="PF00293">
    <property type="entry name" value="NUDIX"/>
    <property type="match status" value="1"/>
</dbReference>
<dbReference type="InterPro" id="IPR020084">
    <property type="entry name" value="NUDIX_hydrolase_CS"/>
</dbReference>
<reference evidence="4" key="1">
    <citation type="submission" date="2021-11" db="EMBL/GenBank/DDBJ databases">
        <title>Australian commercial rhizobial inoculants.</title>
        <authorList>
            <person name="Kohlmeier M.G."/>
            <person name="O'Hara G.W."/>
            <person name="Colombi E."/>
            <person name="Ramsay J.P."/>
            <person name="Terpolilli J."/>
        </authorList>
    </citation>
    <scope>NUCLEOTIDE SEQUENCE</scope>
    <source>
        <strain evidence="4">CC829</strain>
        <plasmid evidence="4">pCC829_1</plasmid>
    </source>
</reference>
<dbReference type="InterPro" id="IPR015797">
    <property type="entry name" value="NUDIX_hydrolase-like_dom_sf"/>
</dbReference>
<dbReference type="Gene3D" id="3.90.79.10">
    <property type="entry name" value="Nucleoside Triphosphate Pyrophosphohydrolase"/>
    <property type="match status" value="1"/>
</dbReference>
<dbReference type="InterPro" id="IPR000086">
    <property type="entry name" value="NUDIX_hydrolase_dom"/>
</dbReference>
<dbReference type="RefSeq" id="WP_231145749.1">
    <property type="nucleotide sequence ID" value="NZ_CP088101.1"/>
</dbReference>
<protein>
    <submittedName>
        <fullName evidence="4">NUDIX domain-containing protein</fullName>
    </submittedName>
</protein>
<evidence type="ECO:0000313" key="5">
    <source>
        <dbReference type="Proteomes" id="UP001430990"/>
    </source>
</evidence>
<dbReference type="InterPro" id="IPR051325">
    <property type="entry name" value="Nudix_hydrolase_domain"/>
</dbReference>
<dbReference type="PANTHER" id="PTHR21340:SF7">
    <property type="entry name" value="NUDIX HYDROLASE DOMAIN-CONTAINING PROTEIN"/>
    <property type="match status" value="1"/>
</dbReference>
<organism evidence="4 5">
    <name type="scientific">Bradyrhizobium barranii</name>
    <dbReference type="NCBI Taxonomy" id="2992140"/>
    <lineage>
        <taxon>Bacteria</taxon>
        <taxon>Pseudomonadati</taxon>
        <taxon>Pseudomonadota</taxon>
        <taxon>Alphaproteobacteria</taxon>
        <taxon>Hyphomicrobiales</taxon>
        <taxon>Nitrobacteraceae</taxon>
        <taxon>Bradyrhizobium</taxon>
    </lineage>
</organism>
<dbReference type="PROSITE" id="PS00893">
    <property type="entry name" value="NUDIX_BOX"/>
    <property type="match status" value="1"/>
</dbReference>
<geneLocation type="plasmid" evidence="4 5">
    <name>pCC829_1</name>
</geneLocation>